<sequence length="130" mass="14456">MAAASTNPFLAGCVLDSVENELIEETNESVEIDAEKETRNSSLPEADGVTLDQLAVKLLRDNFHLTALELHTELLEAGRELPRLRDFFSNPANFERARQTDLSPPGLVRTSSVQTFDSLDFARYSDDGDR</sequence>
<accession>A0AAD9JBG3</accession>
<evidence type="ECO:0000313" key="2">
    <source>
        <dbReference type="Proteomes" id="UP001208570"/>
    </source>
</evidence>
<evidence type="ECO:0000313" key="1">
    <source>
        <dbReference type="EMBL" id="KAK2149702.1"/>
    </source>
</evidence>
<name>A0AAD9JBG3_9ANNE</name>
<dbReference type="AlphaFoldDB" id="A0AAD9JBG3"/>
<dbReference type="InterPro" id="IPR040362">
    <property type="entry name" value="RELCH"/>
</dbReference>
<feature type="non-terminal residue" evidence="1">
    <location>
        <position position="130"/>
    </location>
</feature>
<evidence type="ECO:0008006" key="3">
    <source>
        <dbReference type="Google" id="ProtNLM"/>
    </source>
</evidence>
<keyword evidence="2" id="KW-1185">Reference proteome</keyword>
<dbReference type="EMBL" id="JAODUP010000441">
    <property type="protein sequence ID" value="KAK2149702.1"/>
    <property type="molecule type" value="Genomic_DNA"/>
</dbReference>
<protein>
    <recommendedName>
        <fullName evidence="3">LisH domain-containing protein</fullName>
    </recommendedName>
</protein>
<reference evidence="1" key="1">
    <citation type="journal article" date="2023" name="Mol. Biol. Evol.">
        <title>Third-Generation Sequencing Reveals the Adaptive Role of the Epigenome in Three Deep-Sea Polychaetes.</title>
        <authorList>
            <person name="Perez M."/>
            <person name="Aroh O."/>
            <person name="Sun Y."/>
            <person name="Lan Y."/>
            <person name="Juniper S.K."/>
            <person name="Young C.R."/>
            <person name="Angers B."/>
            <person name="Qian P.Y."/>
        </authorList>
    </citation>
    <scope>NUCLEOTIDE SEQUENCE</scope>
    <source>
        <strain evidence="1">P08H-3</strain>
    </source>
</reference>
<dbReference type="GO" id="GO:0055037">
    <property type="term" value="C:recycling endosome"/>
    <property type="evidence" value="ECO:0007669"/>
    <property type="project" value="TreeGrafter"/>
</dbReference>
<gene>
    <name evidence="1" type="ORF">LSH36_441g01007</name>
</gene>
<dbReference type="Proteomes" id="UP001208570">
    <property type="component" value="Unassembled WGS sequence"/>
</dbReference>
<dbReference type="GO" id="GO:0032367">
    <property type="term" value="P:intracellular cholesterol transport"/>
    <property type="evidence" value="ECO:0007669"/>
    <property type="project" value="InterPro"/>
</dbReference>
<comment type="caution">
    <text evidence="1">The sequence shown here is derived from an EMBL/GenBank/DDBJ whole genome shotgun (WGS) entry which is preliminary data.</text>
</comment>
<dbReference type="PANTHER" id="PTHR32059:SF0">
    <property type="entry name" value="RAB11-BINDING PROTEIN RELCH"/>
    <property type="match status" value="1"/>
</dbReference>
<dbReference type="PANTHER" id="PTHR32059">
    <property type="entry name" value="RAB11-BINDING PROTEIN RELCH"/>
    <property type="match status" value="1"/>
</dbReference>
<organism evidence="1 2">
    <name type="scientific">Paralvinella palmiformis</name>
    <dbReference type="NCBI Taxonomy" id="53620"/>
    <lineage>
        <taxon>Eukaryota</taxon>
        <taxon>Metazoa</taxon>
        <taxon>Spiralia</taxon>
        <taxon>Lophotrochozoa</taxon>
        <taxon>Annelida</taxon>
        <taxon>Polychaeta</taxon>
        <taxon>Sedentaria</taxon>
        <taxon>Canalipalpata</taxon>
        <taxon>Terebellida</taxon>
        <taxon>Terebelliformia</taxon>
        <taxon>Alvinellidae</taxon>
        <taxon>Paralvinella</taxon>
    </lineage>
</organism>
<dbReference type="GO" id="GO:0005802">
    <property type="term" value="C:trans-Golgi network"/>
    <property type="evidence" value="ECO:0007669"/>
    <property type="project" value="InterPro"/>
</dbReference>
<proteinExistence type="predicted"/>